<feature type="domain" description="Reverse transcriptase" evidence="3">
    <location>
        <begin position="65"/>
        <end position="277"/>
    </location>
</feature>
<protein>
    <recommendedName>
        <fullName evidence="2">ribonuclease H</fullName>
        <ecNumber evidence="2">3.1.26.4</ecNumber>
    </recommendedName>
</protein>
<name>A0ABQ8LJ04_LABRO</name>
<comment type="caution">
    <text evidence="4">The sequence shown here is derived from an EMBL/GenBank/DDBJ whole genome shotgun (WGS) entry which is preliminary data.</text>
</comment>
<dbReference type="PROSITE" id="PS50878">
    <property type="entry name" value="RT_POL"/>
    <property type="match status" value="1"/>
</dbReference>
<proteinExistence type="inferred from homology"/>
<evidence type="ECO:0000256" key="1">
    <source>
        <dbReference type="ARBA" id="ARBA00010879"/>
    </source>
</evidence>
<organism evidence="4 5">
    <name type="scientific">Labeo rohita</name>
    <name type="common">Indian major carp</name>
    <name type="synonym">Cyprinus rohita</name>
    <dbReference type="NCBI Taxonomy" id="84645"/>
    <lineage>
        <taxon>Eukaryota</taxon>
        <taxon>Metazoa</taxon>
        <taxon>Chordata</taxon>
        <taxon>Craniata</taxon>
        <taxon>Vertebrata</taxon>
        <taxon>Euteleostomi</taxon>
        <taxon>Actinopterygii</taxon>
        <taxon>Neopterygii</taxon>
        <taxon>Teleostei</taxon>
        <taxon>Ostariophysi</taxon>
        <taxon>Cypriniformes</taxon>
        <taxon>Cyprinidae</taxon>
        <taxon>Labeoninae</taxon>
        <taxon>Labeonini</taxon>
        <taxon>Labeo</taxon>
    </lineage>
</organism>
<evidence type="ECO:0000313" key="5">
    <source>
        <dbReference type="Proteomes" id="UP000830375"/>
    </source>
</evidence>
<evidence type="ECO:0000259" key="3">
    <source>
        <dbReference type="PROSITE" id="PS50878"/>
    </source>
</evidence>
<comment type="similarity">
    <text evidence="1">Belongs to the beta type-B retroviral polymerase family. HERV class-II K(HML-2) pol subfamily.</text>
</comment>
<reference evidence="4 5" key="1">
    <citation type="submission" date="2022-01" db="EMBL/GenBank/DDBJ databases">
        <title>A high-quality chromosome-level genome assembly of rohu carp, Labeo rohita.</title>
        <authorList>
            <person name="Arick M.A. II"/>
            <person name="Hsu C.-Y."/>
            <person name="Magbanua Z."/>
            <person name="Pechanova O."/>
            <person name="Grover C."/>
            <person name="Miller E."/>
            <person name="Thrash A."/>
            <person name="Ezzel L."/>
            <person name="Alam S."/>
            <person name="Benzie J."/>
            <person name="Hamilton M."/>
            <person name="Karsi A."/>
            <person name="Lawrence M.L."/>
            <person name="Peterson D.G."/>
        </authorList>
    </citation>
    <scope>NUCLEOTIDE SEQUENCE [LARGE SCALE GENOMIC DNA]</scope>
    <source>
        <strain evidence="5">BAU-BD-2019</strain>
        <tissue evidence="4">Blood</tissue>
    </source>
</reference>
<sequence>MERIPANHYNCQAGKEQLEQTQATKPSTGQYDGKILVSAFASAISVARLGGFLPSCHQKYLANSLTAGTIVPSTSPAGVGFFFIKKKDGSLHPCIDYRGLNKITIKNRYPLPLMSSTFKILQGARIFTKVDLCNAYHLVRIKEGDEWKTAFNTPLGHFEYQVLPFGLVNAPAVFQALVNDVLRDMLNILVFVYLDDKLFFFHPSPKNTVNIFSHSSQRFTDYPLTQSPTGALNFSLNFGGNSVNRQSVIRVSPSDQWASRTRQSDPRAFTLYVGWAEYPYNSLPSSSTCLSQFQGCLGYQPPHSPPERRRFLFPPSKPLLNAANVSGGPCALHCLSPVNAHVEPLNVATLKPLVTFVARECGFPHVIFPFNLSLAN</sequence>
<dbReference type="Gene3D" id="3.30.70.270">
    <property type="match status" value="1"/>
</dbReference>
<dbReference type="InterPro" id="IPR043502">
    <property type="entry name" value="DNA/RNA_pol_sf"/>
</dbReference>
<dbReference type="Gene3D" id="3.10.10.10">
    <property type="entry name" value="HIV Type 1 Reverse Transcriptase, subunit A, domain 1"/>
    <property type="match status" value="1"/>
</dbReference>
<evidence type="ECO:0000313" key="4">
    <source>
        <dbReference type="EMBL" id="KAI2650569.1"/>
    </source>
</evidence>
<evidence type="ECO:0000256" key="2">
    <source>
        <dbReference type="ARBA" id="ARBA00012180"/>
    </source>
</evidence>
<dbReference type="InterPro" id="IPR000477">
    <property type="entry name" value="RT_dom"/>
</dbReference>
<dbReference type="PANTHER" id="PTHR24559:SF440">
    <property type="entry name" value="RIBONUCLEASE H"/>
    <property type="match status" value="1"/>
</dbReference>
<dbReference type="PANTHER" id="PTHR24559">
    <property type="entry name" value="TRANSPOSON TY3-I GAG-POL POLYPROTEIN"/>
    <property type="match status" value="1"/>
</dbReference>
<dbReference type="EC" id="3.1.26.4" evidence="2"/>
<dbReference type="Pfam" id="PF00078">
    <property type="entry name" value="RVT_1"/>
    <property type="match status" value="1"/>
</dbReference>
<accession>A0ABQ8LJ04</accession>
<gene>
    <name evidence="4" type="ORF">H4Q32_000587</name>
</gene>
<dbReference type="EMBL" id="JACTAM010000022">
    <property type="protein sequence ID" value="KAI2650569.1"/>
    <property type="molecule type" value="Genomic_DNA"/>
</dbReference>
<keyword evidence="5" id="KW-1185">Reference proteome</keyword>
<dbReference type="CDD" id="cd01647">
    <property type="entry name" value="RT_LTR"/>
    <property type="match status" value="1"/>
</dbReference>
<dbReference type="Proteomes" id="UP000830375">
    <property type="component" value="Unassembled WGS sequence"/>
</dbReference>
<dbReference type="SUPFAM" id="SSF56672">
    <property type="entry name" value="DNA/RNA polymerases"/>
    <property type="match status" value="1"/>
</dbReference>
<dbReference type="InterPro" id="IPR053134">
    <property type="entry name" value="RNA-dir_DNA_polymerase"/>
</dbReference>
<dbReference type="InterPro" id="IPR043128">
    <property type="entry name" value="Rev_trsase/Diguanyl_cyclase"/>
</dbReference>